<dbReference type="Proteomes" id="UP000807716">
    <property type="component" value="Unassembled WGS sequence"/>
</dbReference>
<comment type="caution">
    <text evidence="2">The sequence shown here is derived from an EMBL/GenBank/DDBJ whole genome shotgun (WGS) entry which is preliminary data.</text>
</comment>
<evidence type="ECO:0000313" key="3">
    <source>
        <dbReference type="Proteomes" id="UP000807716"/>
    </source>
</evidence>
<accession>A0A9P6UAB1</accession>
<evidence type="ECO:0000313" key="2">
    <source>
        <dbReference type="EMBL" id="KAG0267448.1"/>
    </source>
</evidence>
<sequence>MATKNHTRVDSKLSSDSSSSFAKEFLEDGPANQDDGGGEPQSYRSLGNLRRCAATRDLTSIGANVNYSARVQVRFMEGNPAFASNFQSWHLITVPFSDHNNTSSSIQVEVQNLDTVRRFKSSLCHLLFPNARQKKKLMVMDEDRWPETSLYRKRRQGAHGCNNSSSNNNSSTIVDNNNDCPLELIQDFEALYSFGLADGDDLILLLHNTDQDRRLTLVDDPVARWVESVRRQKEFEQVVA</sequence>
<name>A0A9P6UAB1_9FUNG</name>
<organism evidence="2 3">
    <name type="scientific">Actinomortierella ambigua</name>
    <dbReference type="NCBI Taxonomy" id="1343610"/>
    <lineage>
        <taxon>Eukaryota</taxon>
        <taxon>Fungi</taxon>
        <taxon>Fungi incertae sedis</taxon>
        <taxon>Mucoromycota</taxon>
        <taxon>Mortierellomycotina</taxon>
        <taxon>Mortierellomycetes</taxon>
        <taxon>Mortierellales</taxon>
        <taxon>Mortierellaceae</taxon>
        <taxon>Actinomortierella</taxon>
    </lineage>
</organism>
<dbReference type="EMBL" id="JAAAJB010000075">
    <property type="protein sequence ID" value="KAG0267448.1"/>
    <property type="molecule type" value="Genomic_DNA"/>
</dbReference>
<gene>
    <name evidence="2" type="ORF">DFQ27_008739</name>
</gene>
<proteinExistence type="predicted"/>
<dbReference type="AlphaFoldDB" id="A0A9P6UAB1"/>
<reference evidence="2" key="1">
    <citation type="journal article" date="2020" name="Fungal Divers.">
        <title>Resolving the Mortierellaceae phylogeny through synthesis of multi-gene phylogenetics and phylogenomics.</title>
        <authorList>
            <person name="Vandepol N."/>
            <person name="Liber J."/>
            <person name="Desiro A."/>
            <person name="Na H."/>
            <person name="Kennedy M."/>
            <person name="Barry K."/>
            <person name="Grigoriev I.V."/>
            <person name="Miller A.N."/>
            <person name="O'Donnell K."/>
            <person name="Stajich J.E."/>
            <person name="Bonito G."/>
        </authorList>
    </citation>
    <scope>NUCLEOTIDE SEQUENCE</scope>
    <source>
        <strain evidence="2">BC1065</strain>
    </source>
</reference>
<keyword evidence="3" id="KW-1185">Reference proteome</keyword>
<protein>
    <submittedName>
        <fullName evidence="2">Uncharacterized protein</fullName>
    </submittedName>
</protein>
<evidence type="ECO:0000256" key="1">
    <source>
        <dbReference type="SAM" id="MobiDB-lite"/>
    </source>
</evidence>
<dbReference type="OrthoDB" id="2388626at2759"/>
<feature type="region of interest" description="Disordered" evidence="1">
    <location>
        <begin position="1"/>
        <end position="42"/>
    </location>
</feature>